<name>A0ABQ5T8A0_9CAUL</name>
<keyword evidence="6" id="KW-1133">Transmembrane helix</keyword>
<feature type="transmembrane region" description="Helical" evidence="6">
    <location>
        <begin position="255"/>
        <end position="275"/>
    </location>
</feature>
<dbReference type="InterPro" id="IPR005467">
    <property type="entry name" value="His_kinase_dom"/>
</dbReference>
<protein>
    <recommendedName>
        <fullName evidence="2">histidine kinase</fullName>
        <ecNumber evidence="2">2.7.13.3</ecNumber>
    </recommendedName>
</protein>
<dbReference type="InterPro" id="IPR003594">
    <property type="entry name" value="HATPase_dom"/>
</dbReference>
<dbReference type="InterPro" id="IPR036890">
    <property type="entry name" value="HATPase_C_sf"/>
</dbReference>
<dbReference type="SMART" id="SM00387">
    <property type="entry name" value="HATPase_c"/>
    <property type="match status" value="1"/>
</dbReference>
<evidence type="ECO:0000259" key="7">
    <source>
        <dbReference type="PROSITE" id="PS50109"/>
    </source>
</evidence>
<dbReference type="SUPFAM" id="SSF55874">
    <property type="entry name" value="ATPase domain of HSP90 chaperone/DNA topoisomerase II/histidine kinase"/>
    <property type="match status" value="1"/>
</dbReference>
<dbReference type="InterPro" id="IPR036097">
    <property type="entry name" value="HisK_dim/P_sf"/>
</dbReference>
<evidence type="ECO:0000256" key="6">
    <source>
        <dbReference type="SAM" id="Phobius"/>
    </source>
</evidence>
<evidence type="ECO:0000313" key="8">
    <source>
        <dbReference type="EMBL" id="GLK48618.1"/>
    </source>
</evidence>
<evidence type="ECO:0000256" key="1">
    <source>
        <dbReference type="ARBA" id="ARBA00000085"/>
    </source>
</evidence>
<keyword evidence="6" id="KW-0812">Transmembrane</keyword>
<dbReference type="RefSeq" id="WP_271164839.1">
    <property type="nucleotide sequence ID" value="NZ_BSFD01000003.1"/>
</dbReference>
<dbReference type="SUPFAM" id="SSF47384">
    <property type="entry name" value="Homodimeric domain of signal transducing histidine kinase"/>
    <property type="match status" value="1"/>
</dbReference>
<reference evidence="8" key="1">
    <citation type="journal article" date="2014" name="Int. J. Syst. Evol. Microbiol.">
        <title>Complete genome of a new Firmicutes species belonging to the dominant human colonic microbiota ('Ruminococcus bicirculans') reveals two chromosomes and a selective capacity to utilize plant glucans.</title>
        <authorList>
            <consortium name="NISC Comparative Sequencing Program"/>
            <person name="Wegmann U."/>
            <person name="Louis P."/>
            <person name="Goesmann A."/>
            <person name="Henrissat B."/>
            <person name="Duncan S.H."/>
            <person name="Flint H.J."/>
        </authorList>
    </citation>
    <scope>NUCLEOTIDE SEQUENCE</scope>
    <source>
        <strain evidence="8">VKM B-1499</strain>
    </source>
</reference>
<sequence>MKSDLTGFRLVAVLMLAVVVGMIGVLSIVSKGIDDHQRALDRVRVGIKLTRVVEAIGEDLAPVTVWDNAVRELSAPTPAPWFDHFVGGASAGRRGHLATLSFDSSGRQVRANANGPLNVSKTDFLAPAARRLVEKIAAQAQKRDRSTYGPAAALVKTGFISVNGVVYVVGASTVVRDTPDGPVPAADPIIVSFKSFDAELDWIRSRMGKADAKFWPGAQPPDGMTGVTIFDPDGLPLGLVVWTQDRPGYSILTHALPLLLLMMAVLAAGGGLLMWRMLKDMRRLRASEAALLAALQHAEAANAAKTRFLSNVSHELRTPLNGVLGMAEILGQDVLTPRQRERLNILKESGNRQLRLIEDLLDVIRLGDGAVTLDERPFRPVCLLRGLYGDHRGEAAAKGLKLKVEAVEGEWMGDVVHLEKLLGALVHNAIRFTASGEVVVRALDRNGLTFEVQDTGPGMTKAEAAVLFEAFVQGDDSSTRTAEGLGLGLTAANGLARLMGGRIEVESSPGCGSLFRVTLPLALALRSSEAEAA</sequence>
<dbReference type="SMART" id="SM00388">
    <property type="entry name" value="HisKA"/>
    <property type="match status" value="1"/>
</dbReference>
<dbReference type="PANTHER" id="PTHR43047:SF72">
    <property type="entry name" value="OSMOSENSING HISTIDINE PROTEIN KINASE SLN1"/>
    <property type="match status" value="1"/>
</dbReference>
<feature type="transmembrane region" description="Helical" evidence="6">
    <location>
        <begin position="7"/>
        <end position="29"/>
    </location>
</feature>
<dbReference type="InterPro" id="IPR003661">
    <property type="entry name" value="HisK_dim/P_dom"/>
</dbReference>
<proteinExistence type="predicted"/>
<comment type="caution">
    <text evidence="8">The sequence shown here is derived from an EMBL/GenBank/DDBJ whole genome shotgun (WGS) entry which is preliminary data.</text>
</comment>
<dbReference type="EC" id="2.7.13.3" evidence="2"/>
<dbReference type="PROSITE" id="PS50109">
    <property type="entry name" value="HIS_KIN"/>
    <property type="match status" value="1"/>
</dbReference>
<dbReference type="Pfam" id="PF00512">
    <property type="entry name" value="HisKA"/>
    <property type="match status" value="1"/>
</dbReference>
<dbReference type="Gene3D" id="1.10.287.130">
    <property type="match status" value="1"/>
</dbReference>
<dbReference type="Proteomes" id="UP001143509">
    <property type="component" value="Unassembled WGS sequence"/>
</dbReference>
<accession>A0ABQ5T8A0</accession>
<organism evidence="8 9">
    <name type="scientific">Brevundimonas intermedia</name>
    <dbReference type="NCBI Taxonomy" id="74315"/>
    <lineage>
        <taxon>Bacteria</taxon>
        <taxon>Pseudomonadati</taxon>
        <taxon>Pseudomonadota</taxon>
        <taxon>Alphaproteobacteria</taxon>
        <taxon>Caulobacterales</taxon>
        <taxon>Caulobacteraceae</taxon>
        <taxon>Brevundimonas</taxon>
    </lineage>
</organism>
<keyword evidence="5" id="KW-0418">Kinase</keyword>
<feature type="domain" description="Histidine kinase" evidence="7">
    <location>
        <begin position="311"/>
        <end position="523"/>
    </location>
</feature>
<dbReference type="EMBL" id="BSFD01000003">
    <property type="protein sequence ID" value="GLK48618.1"/>
    <property type="molecule type" value="Genomic_DNA"/>
</dbReference>
<evidence type="ECO:0000256" key="3">
    <source>
        <dbReference type="ARBA" id="ARBA00022553"/>
    </source>
</evidence>
<dbReference type="PANTHER" id="PTHR43047">
    <property type="entry name" value="TWO-COMPONENT HISTIDINE PROTEIN KINASE"/>
    <property type="match status" value="1"/>
</dbReference>
<comment type="catalytic activity">
    <reaction evidence="1">
        <text>ATP + protein L-histidine = ADP + protein N-phospho-L-histidine.</text>
        <dbReference type="EC" id="2.7.13.3"/>
    </reaction>
</comment>
<gene>
    <name evidence="8" type="ORF">GCM10017620_15910</name>
</gene>
<dbReference type="PRINTS" id="PR00344">
    <property type="entry name" value="BCTRLSENSOR"/>
</dbReference>
<dbReference type="CDD" id="cd00082">
    <property type="entry name" value="HisKA"/>
    <property type="match status" value="1"/>
</dbReference>
<dbReference type="Gene3D" id="3.30.565.10">
    <property type="entry name" value="Histidine kinase-like ATPase, C-terminal domain"/>
    <property type="match status" value="1"/>
</dbReference>
<keyword evidence="4" id="KW-0808">Transferase</keyword>
<keyword evidence="3" id="KW-0597">Phosphoprotein</keyword>
<evidence type="ECO:0000256" key="4">
    <source>
        <dbReference type="ARBA" id="ARBA00022679"/>
    </source>
</evidence>
<reference evidence="8" key="2">
    <citation type="submission" date="2023-01" db="EMBL/GenBank/DDBJ databases">
        <authorList>
            <person name="Sun Q."/>
            <person name="Evtushenko L."/>
        </authorList>
    </citation>
    <scope>NUCLEOTIDE SEQUENCE</scope>
    <source>
        <strain evidence="8">VKM B-1499</strain>
    </source>
</reference>
<dbReference type="Pfam" id="PF02518">
    <property type="entry name" value="HATPase_c"/>
    <property type="match status" value="1"/>
</dbReference>
<keyword evidence="6" id="KW-0472">Membrane</keyword>
<evidence type="ECO:0000313" key="9">
    <source>
        <dbReference type="Proteomes" id="UP001143509"/>
    </source>
</evidence>
<evidence type="ECO:0000256" key="2">
    <source>
        <dbReference type="ARBA" id="ARBA00012438"/>
    </source>
</evidence>
<keyword evidence="9" id="KW-1185">Reference proteome</keyword>
<dbReference type="InterPro" id="IPR004358">
    <property type="entry name" value="Sig_transdc_His_kin-like_C"/>
</dbReference>
<evidence type="ECO:0000256" key="5">
    <source>
        <dbReference type="ARBA" id="ARBA00022777"/>
    </source>
</evidence>